<dbReference type="STRING" id="74649.A0A2P6QLJ0"/>
<keyword evidence="2" id="KW-0539">Nucleus</keyword>
<dbReference type="InterPro" id="IPR044661">
    <property type="entry name" value="MED15a/b/c-like"/>
</dbReference>
<dbReference type="OMA" id="VVACIYV"/>
<evidence type="ECO:0000313" key="5">
    <source>
        <dbReference type="EMBL" id="PRQ35052.1"/>
    </source>
</evidence>
<dbReference type="Gene3D" id="1.10.246.20">
    <property type="entry name" value="Coactivator CBP, KIX domain"/>
    <property type="match status" value="1"/>
</dbReference>
<dbReference type="InterPro" id="IPR036546">
    <property type="entry name" value="MED15_KIX"/>
</dbReference>
<reference evidence="5 6" key="1">
    <citation type="journal article" date="2018" name="Nat. Genet.">
        <title>The Rosa genome provides new insights in the design of modern roses.</title>
        <authorList>
            <person name="Bendahmane M."/>
        </authorList>
    </citation>
    <scope>NUCLEOTIDE SEQUENCE [LARGE SCALE GENOMIC DNA]</scope>
    <source>
        <strain evidence="6">cv. Old Blush</strain>
    </source>
</reference>
<evidence type="ECO:0000256" key="3">
    <source>
        <dbReference type="SAM" id="MobiDB-lite"/>
    </source>
</evidence>
<dbReference type="Gramene" id="PRQ35052">
    <property type="protein sequence ID" value="PRQ35052"/>
    <property type="gene ID" value="RchiOBHm_Chr5g0075821"/>
</dbReference>
<evidence type="ECO:0000259" key="4">
    <source>
        <dbReference type="Pfam" id="PF16987"/>
    </source>
</evidence>
<evidence type="ECO:0000256" key="1">
    <source>
        <dbReference type="ARBA" id="ARBA00004123"/>
    </source>
</evidence>
<dbReference type="Proteomes" id="UP000238479">
    <property type="component" value="Chromosome 5"/>
</dbReference>
<organism evidence="5 6">
    <name type="scientific">Rosa chinensis</name>
    <name type="common">China rose</name>
    <dbReference type="NCBI Taxonomy" id="74649"/>
    <lineage>
        <taxon>Eukaryota</taxon>
        <taxon>Viridiplantae</taxon>
        <taxon>Streptophyta</taxon>
        <taxon>Embryophyta</taxon>
        <taxon>Tracheophyta</taxon>
        <taxon>Spermatophyta</taxon>
        <taxon>Magnoliopsida</taxon>
        <taxon>eudicotyledons</taxon>
        <taxon>Gunneridae</taxon>
        <taxon>Pentapetalae</taxon>
        <taxon>rosids</taxon>
        <taxon>fabids</taxon>
        <taxon>Rosales</taxon>
        <taxon>Rosaceae</taxon>
        <taxon>Rosoideae</taxon>
        <taxon>Rosoideae incertae sedis</taxon>
        <taxon>Rosa</taxon>
    </lineage>
</organism>
<comment type="caution">
    <text evidence="5">The sequence shown here is derived from an EMBL/GenBank/DDBJ whole genome shotgun (WGS) entry which is preliminary data.</text>
</comment>
<sequence>MKETYLPELSEMFQKIDNKLQEYESVPPQSNPDKLEKLKVFRTMLEHLITVLQVSKSNISPGLKEKLGLYEKQIINFINTNRPRKTVSSLHLPPPDMHNAHLLQQPKVEQQDQSASNLIPTQGQQSQPHPSQQQYLSNIQSQLIHIQQRQLSMQQQLIPLLQDMQQRHKASGQVSAAIIQPRNTMELQNQLYQSHTAIPETSSTSLDSPALTGHTDKRPIKRFMKYNDGSPPQGGEPAMDVGDWRSQLQADSRQRIVNKLMDLLKRHLPFSSQEGLDELKKISVRFEEKIYGAATSQSDYLRKISLKMITMETKSQNTMANSLQSNSAGNTYETCDSNSCNSILLFFIFSF</sequence>
<dbReference type="EMBL" id="PDCK01000043">
    <property type="protein sequence ID" value="PRQ35052.1"/>
    <property type="molecule type" value="Genomic_DNA"/>
</dbReference>
<feature type="compositionally biased region" description="Polar residues" evidence="3">
    <location>
        <begin position="107"/>
        <end position="121"/>
    </location>
</feature>
<comment type="subcellular location">
    <subcellularLocation>
        <location evidence="1">Nucleus</location>
    </subcellularLocation>
</comment>
<feature type="compositionally biased region" description="Low complexity" evidence="3">
    <location>
        <begin position="122"/>
        <end position="134"/>
    </location>
</feature>
<dbReference type="GO" id="GO:0031490">
    <property type="term" value="F:chromatin DNA binding"/>
    <property type="evidence" value="ECO:0007669"/>
    <property type="project" value="InterPro"/>
</dbReference>
<feature type="domain" description="Mediator complex subunit 15 KIX" evidence="4">
    <location>
        <begin position="242"/>
        <end position="322"/>
    </location>
</feature>
<dbReference type="PANTHER" id="PTHR33137:SF4">
    <property type="entry name" value="MEDIATOR OF RNA POLYMERASE II TRANSCRIPTION SUBUNIT 15A-RELATED"/>
    <property type="match status" value="1"/>
</dbReference>
<dbReference type="FunFam" id="1.10.246.20:FF:000003">
    <property type="entry name" value="Mediator of RNA polymerase II transcription subunit 15a"/>
    <property type="match status" value="1"/>
</dbReference>
<dbReference type="SUPFAM" id="SSF47040">
    <property type="entry name" value="Kix domain of CBP (creb binding protein)"/>
    <property type="match status" value="1"/>
</dbReference>
<feature type="region of interest" description="Disordered" evidence="3">
    <location>
        <begin position="107"/>
        <end position="134"/>
    </location>
</feature>
<dbReference type="GO" id="GO:0003713">
    <property type="term" value="F:transcription coactivator activity"/>
    <property type="evidence" value="ECO:0007669"/>
    <property type="project" value="InterPro"/>
</dbReference>
<dbReference type="PANTHER" id="PTHR33137">
    <property type="entry name" value="MEDIATOR OF RNA POLYMERASE II TRANSCRIPTION SUBUNIT 15A-RELATED"/>
    <property type="match status" value="1"/>
</dbReference>
<name>A0A2P6QLJ0_ROSCH</name>
<dbReference type="Pfam" id="PF16987">
    <property type="entry name" value="KIX_2"/>
    <property type="match status" value="1"/>
</dbReference>
<evidence type="ECO:0000256" key="2">
    <source>
        <dbReference type="ARBA" id="ARBA00023242"/>
    </source>
</evidence>
<keyword evidence="6" id="KW-1185">Reference proteome</keyword>
<evidence type="ECO:0000313" key="6">
    <source>
        <dbReference type="Proteomes" id="UP000238479"/>
    </source>
</evidence>
<dbReference type="GO" id="GO:0005634">
    <property type="term" value="C:nucleus"/>
    <property type="evidence" value="ECO:0007669"/>
    <property type="project" value="UniProtKB-SubCell"/>
</dbReference>
<accession>A0A2P6QLJ0</accession>
<gene>
    <name evidence="5" type="ORF">RchiOBHm_Chr5g0075821</name>
</gene>
<protein>
    <submittedName>
        <fullName evidence="5">Putative coactivator CBP, KIX domain-containing protein</fullName>
    </submittedName>
</protein>
<dbReference type="InterPro" id="IPR036529">
    <property type="entry name" value="KIX_dom_sf"/>
</dbReference>
<proteinExistence type="predicted"/>
<dbReference type="AlphaFoldDB" id="A0A2P6QLJ0"/>